<dbReference type="Proteomes" id="UP001153555">
    <property type="component" value="Unassembled WGS sequence"/>
</dbReference>
<dbReference type="OrthoDB" id="913913at2759"/>
<accession>A0A9N7NFQ4</accession>
<dbReference type="Pfam" id="PF14223">
    <property type="entry name" value="Retrotran_gag_2"/>
    <property type="match status" value="1"/>
</dbReference>
<evidence type="ECO:0000313" key="2">
    <source>
        <dbReference type="Proteomes" id="UP001153555"/>
    </source>
</evidence>
<comment type="caution">
    <text evidence="1">The sequence shown here is derived from an EMBL/GenBank/DDBJ whole genome shotgun (WGS) entry which is preliminary data.</text>
</comment>
<dbReference type="PANTHER" id="PTHR47481">
    <property type="match status" value="1"/>
</dbReference>
<dbReference type="EMBL" id="CACSLK010027773">
    <property type="protein sequence ID" value="CAA0829144.1"/>
    <property type="molecule type" value="Genomic_DNA"/>
</dbReference>
<evidence type="ECO:0008006" key="3">
    <source>
        <dbReference type="Google" id="ProtNLM"/>
    </source>
</evidence>
<gene>
    <name evidence="1" type="ORF">SHERM_24731</name>
</gene>
<organism evidence="1 2">
    <name type="scientific">Striga hermonthica</name>
    <name type="common">Purple witchweed</name>
    <name type="synonym">Buchnera hermonthica</name>
    <dbReference type="NCBI Taxonomy" id="68872"/>
    <lineage>
        <taxon>Eukaryota</taxon>
        <taxon>Viridiplantae</taxon>
        <taxon>Streptophyta</taxon>
        <taxon>Embryophyta</taxon>
        <taxon>Tracheophyta</taxon>
        <taxon>Spermatophyta</taxon>
        <taxon>Magnoliopsida</taxon>
        <taxon>eudicotyledons</taxon>
        <taxon>Gunneridae</taxon>
        <taxon>Pentapetalae</taxon>
        <taxon>asterids</taxon>
        <taxon>lamiids</taxon>
        <taxon>Lamiales</taxon>
        <taxon>Orobanchaceae</taxon>
        <taxon>Buchnereae</taxon>
        <taxon>Striga</taxon>
    </lineage>
</organism>
<sequence>HLDGSTQPPMRFIPGDKEGLLQVNPEYTSWQGQDQLLASWLISSLFESILISVIGMNTSFQIWNNLESSLSTQSKARTMHYKIQLQNLKKGNLNIREYVNQVKMYCDTLAAGGHTITEQDQIMHVDMGYYILKDQPVRRTGLEGHTMKESSQVRRRSSKITCRPVKQSTNPSLDQTNDRAILSTSAGRTSRGLNAQQIGLVTGACKSFQLNSRRIFTPCAGGHVSRMYWVIAITTSDSSQRLAPPLTCAR</sequence>
<proteinExistence type="predicted"/>
<keyword evidence="2" id="KW-1185">Reference proteome</keyword>
<feature type="non-terminal residue" evidence="1">
    <location>
        <position position="1"/>
    </location>
</feature>
<evidence type="ECO:0000313" key="1">
    <source>
        <dbReference type="EMBL" id="CAA0829144.1"/>
    </source>
</evidence>
<dbReference type="AlphaFoldDB" id="A0A9N7NFQ4"/>
<dbReference type="PANTHER" id="PTHR47481:SF30">
    <property type="entry name" value="CCHC-TYPE DOMAIN-CONTAINING PROTEIN"/>
    <property type="match status" value="1"/>
</dbReference>
<reference evidence="1" key="1">
    <citation type="submission" date="2019-12" db="EMBL/GenBank/DDBJ databases">
        <authorList>
            <person name="Scholes J."/>
        </authorList>
    </citation>
    <scope>NUCLEOTIDE SEQUENCE</scope>
</reference>
<name>A0A9N7NFQ4_STRHE</name>
<feature type="non-terminal residue" evidence="1">
    <location>
        <position position="250"/>
    </location>
</feature>
<protein>
    <recommendedName>
        <fullName evidence="3">Retrotransposon gag domain-containing protein</fullName>
    </recommendedName>
</protein>